<accession>A0A1X7U7J8</accession>
<proteinExistence type="predicted"/>
<reference evidence="1" key="1">
    <citation type="submission" date="2017-05" db="UniProtKB">
        <authorList>
            <consortium name="EnsemblMetazoa"/>
        </authorList>
    </citation>
    <scope>IDENTIFICATION</scope>
</reference>
<name>A0A1X7U7J8_AMPQE</name>
<evidence type="ECO:0000313" key="1">
    <source>
        <dbReference type="EnsemblMetazoa" id="Aqu2.1.23479_001"/>
    </source>
</evidence>
<protein>
    <submittedName>
        <fullName evidence="1">Uncharacterized protein</fullName>
    </submittedName>
</protein>
<organism evidence="1">
    <name type="scientific">Amphimedon queenslandica</name>
    <name type="common">Sponge</name>
    <dbReference type="NCBI Taxonomy" id="400682"/>
    <lineage>
        <taxon>Eukaryota</taxon>
        <taxon>Metazoa</taxon>
        <taxon>Porifera</taxon>
        <taxon>Demospongiae</taxon>
        <taxon>Heteroscleromorpha</taxon>
        <taxon>Haplosclerida</taxon>
        <taxon>Niphatidae</taxon>
        <taxon>Amphimedon</taxon>
    </lineage>
</organism>
<sequence>MLSGIILYQTAVTTTPHFIEEYIGTYIIFQYNNYCIGTVPQLVLLLINEQEYHCSLASPTTNNCTVTTGDINNNVNVTINISEVLEYGAKYTVKMSLFTINNVDFIHSNDFTFKFSKYVCIIYHTKQVYIQKYRPEVDVQGCNIFLFTQTHIMSFLLLYCQLMTQLF</sequence>
<dbReference type="EnsemblMetazoa" id="Aqu2.1.23479_001">
    <property type="protein sequence ID" value="Aqu2.1.23479_001"/>
    <property type="gene ID" value="Aqu2.1.23479"/>
</dbReference>
<dbReference type="InParanoid" id="A0A1X7U7J8"/>
<dbReference type="AlphaFoldDB" id="A0A1X7U7J8"/>